<feature type="non-terminal residue" evidence="1">
    <location>
        <position position="58"/>
    </location>
</feature>
<sequence>IYHRKPIGKRIHRRGPLVNAVYKFGKVRSERSNSKKMTIIFTILIGARSLGSERKVCG</sequence>
<proteinExistence type="predicted"/>
<dbReference type="EMBL" id="JASPKZ010002697">
    <property type="protein sequence ID" value="KAJ9595045.1"/>
    <property type="molecule type" value="Genomic_DNA"/>
</dbReference>
<comment type="caution">
    <text evidence="1">The sequence shown here is derived from an EMBL/GenBank/DDBJ whole genome shotgun (WGS) entry which is preliminary data.</text>
</comment>
<protein>
    <submittedName>
        <fullName evidence="1">Uncharacterized protein</fullName>
    </submittedName>
</protein>
<organism evidence="1 2">
    <name type="scientific">Diploptera punctata</name>
    <name type="common">Pacific beetle cockroach</name>
    <dbReference type="NCBI Taxonomy" id="6984"/>
    <lineage>
        <taxon>Eukaryota</taxon>
        <taxon>Metazoa</taxon>
        <taxon>Ecdysozoa</taxon>
        <taxon>Arthropoda</taxon>
        <taxon>Hexapoda</taxon>
        <taxon>Insecta</taxon>
        <taxon>Pterygota</taxon>
        <taxon>Neoptera</taxon>
        <taxon>Polyneoptera</taxon>
        <taxon>Dictyoptera</taxon>
        <taxon>Blattodea</taxon>
        <taxon>Blaberoidea</taxon>
        <taxon>Blaberidae</taxon>
        <taxon>Diplopterinae</taxon>
        <taxon>Diploptera</taxon>
    </lineage>
</organism>
<accession>A0AAD8ELH0</accession>
<feature type="non-terminal residue" evidence="1">
    <location>
        <position position="1"/>
    </location>
</feature>
<reference evidence="1" key="2">
    <citation type="submission" date="2023-05" db="EMBL/GenBank/DDBJ databases">
        <authorList>
            <person name="Fouks B."/>
        </authorList>
    </citation>
    <scope>NUCLEOTIDE SEQUENCE</scope>
    <source>
        <strain evidence="1">Stay&amp;Tobe</strain>
        <tissue evidence="1">Testes</tissue>
    </source>
</reference>
<reference evidence="1" key="1">
    <citation type="journal article" date="2023" name="IScience">
        <title>Live-bearing cockroach genome reveals convergent evolutionary mechanisms linked to viviparity in insects and beyond.</title>
        <authorList>
            <person name="Fouks B."/>
            <person name="Harrison M.C."/>
            <person name="Mikhailova A.A."/>
            <person name="Marchal E."/>
            <person name="English S."/>
            <person name="Carruthers M."/>
            <person name="Jennings E.C."/>
            <person name="Chiamaka E.L."/>
            <person name="Frigard R.A."/>
            <person name="Pippel M."/>
            <person name="Attardo G.M."/>
            <person name="Benoit J.B."/>
            <person name="Bornberg-Bauer E."/>
            <person name="Tobe S.S."/>
        </authorList>
    </citation>
    <scope>NUCLEOTIDE SEQUENCE</scope>
    <source>
        <strain evidence="1">Stay&amp;Tobe</strain>
    </source>
</reference>
<evidence type="ECO:0000313" key="2">
    <source>
        <dbReference type="Proteomes" id="UP001233999"/>
    </source>
</evidence>
<dbReference type="AlphaFoldDB" id="A0AAD8ELH0"/>
<evidence type="ECO:0000313" key="1">
    <source>
        <dbReference type="EMBL" id="KAJ9595045.1"/>
    </source>
</evidence>
<dbReference type="Proteomes" id="UP001233999">
    <property type="component" value="Unassembled WGS sequence"/>
</dbReference>
<name>A0AAD8ELH0_DIPPU</name>
<gene>
    <name evidence="1" type="ORF">L9F63_013642</name>
</gene>
<keyword evidence="2" id="KW-1185">Reference proteome</keyword>